<dbReference type="Proteomes" id="UP000595841">
    <property type="component" value="Chromosome"/>
</dbReference>
<sequence length="109" mass="12475">METLKKVNLLRVTVHDGRMADLLTFCGFENLGYGEYRFPPIKSLADISPSSRLLISDFLNFIDMDLDAFRVFHTYVTIEHGDHIGLYLIRHLGSYCRDGIHIGIDQESV</sequence>
<name>A0A974PHA7_9BACL</name>
<protein>
    <submittedName>
        <fullName evidence="1">Uncharacterized protein</fullName>
    </submittedName>
</protein>
<evidence type="ECO:0000313" key="2">
    <source>
        <dbReference type="Proteomes" id="UP000595841"/>
    </source>
</evidence>
<dbReference type="AlphaFoldDB" id="A0A974PHA7"/>
<dbReference type="KEGG" id="pson:JI735_16530"/>
<evidence type="ECO:0000313" key="1">
    <source>
        <dbReference type="EMBL" id="QQZ63885.1"/>
    </source>
</evidence>
<accession>A0A974PHA7</accession>
<proteinExistence type="predicted"/>
<gene>
    <name evidence="1" type="ORF">JI735_16530</name>
</gene>
<reference evidence="1 2" key="1">
    <citation type="submission" date="2021-01" db="EMBL/GenBank/DDBJ databases">
        <title>Whole genome sequence of Paenibacillus sonchi LMG 24727 for comparative genomics.</title>
        <authorList>
            <person name="Lee G."/>
            <person name="Kim M.-J."/>
            <person name="Lim K."/>
            <person name="Shin J.-H."/>
        </authorList>
    </citation>
    <scope>NUCLEOTIDE SEQUENCE [LARGE SCALE GENOMIC DNA]</scope>
    <source>
        <strain evidence="1 2">LMG 24727</strain>
    </source>
</reference>
<keyword evidence="2" id="KW-1185">Reference proteome</keyword>
<organism evidence="1 2">
    <name type="scientific">Paenibacillus sonchi</name>
    <dbReference type="NCBI Taxonomy" id="373687"/>
    <lineage>
        <taxon>Bacteria</taxon>
        <taxon>Bacillati</taxon>
        <taxon>Bacillota</taxon>
        <taxon>Bacilli</taxon>
        <taxon>Bacillales</taxon>
        <taxon>Paenibacillaceae</taxon>
        <taxon>Paenibacillus</taxon>
        <taxon>Paenibacillus sonchi group</taxon>
    </lineage>
</organism>
<dbReference type="EMBL" id="CP068595">
    <property type="protein sequence ID" value="QQZ63885.1"/>
    <property type="molecule type" value="Genomic_DNA"/>
</dbReference>